<dbReference type="Proteomes" id="UP000299102">
    <property type="component" value="Unassembled WGS sequence"/>
</dbReference>
<sequence length="99" mass="10437">MIAPIVCTSKPAGKGRALPDYKLLLLGKSHLRARLVANKPAEGDGRARAAAGASGSASAANASPDCPELCSRYLRELVVYLQEAQFDGSTSFSSLFQRL</sequence>
<gene>
    <name evidence="2" type="ORF">EVAR_61386_1</name>
</gene>
<reference evidence="2 3" key="1">
    <citation type="journal article" date="2019" name="Commun. Biol.">
        <title>The bagworm genome reveals a unique fibroin gene that provides high tensile strength.</title>
        <authorList>
            <person name="Kono N."/>
            <person name="Nakamura H."/>
            <person name="Ohtoshi R."/>
            <person name="Tomita M."/>
            <person name="Numata K."/>
            <person name="Arakawa K."/>
        </authorList>
    </citation>
    <scope>NUCLEOTIDE SEQUENCE [LARGE SCALE GENOMIC DNA]</scope>
</reference>
<dbReference type="AlphaFoldDB" id="A0A4C1Z5T6"/>
<evidence type="ECO:0000256" key="1">
    <source>
        <dbReference type="SAM" id="MobiDB-lite"/>
    </source>
</evidence>
<protein>
    <submittedName>
        <fullName evidence="2">Uncharacterized protein</fullName>
    </submittedName>
</protein>
<keyword evidence="3" id="KW-1185">Reference proteome</keyword>
<dbReference type="EMBL" id="BGZK01001664">
    <property type="protein sequence ID" value="GBP84191.1"/>
    <property type="molecule type" value="Genomic_DNA"/>
</dbReference>
<feature type="compositionally biased region" description="Low complexity" evidence="1">
    <location>
        <begin position="48"/>
        <end position="63"/>
    </location>
</feature>
<feature type="region of interest" description="Disordered" evidence="1">
    <location>
        <begin position="39"/>
        <end position="64"/>
    </location>
</feature>
<proteinExistence type="predicted"/>
<accession>A0A4C1Z5T6</accession>
<evidence type="ECO:0000313" key="3">
    <source>
        <dbReference type="Proteomes" id="UP000299102"/>
    </source>
</evidence>
<name>A0A4C1Z5T6_EUMVA</name>
<evidence type="ECO:0000313" key="2">
    <source>
        <dbReference type="EMBL" id="GBP84191.1"/>
    </source>
</evidence>
<organism evidence="2 3">
    <name type="scientific">Eumeta variegata</name>
    <name type="common">Bagworm moth</name>
    <name type="synonym">Eumeta japonica</name>
    <dbReference type="NCBI Taxonomy" id="151549"/>
    <lineage>
        <taxon>Eukaryota</taxon>
        <taxon>Metazoa</taxon>
        <taxon>Ecdysozoa</taxon>
        <taxon>Arthropoda</taxon>
        <taxon>Hexapoda</taxon>
        <taxon>Insecta</taxon>
        <taxon>Pterygota</taxon>
        <taxon>Neoptera</taxon>
        <taxon>Endopterygota</taxon>
        <taxon>Lepidoptera</taxon>
        <taxon>Glossata</taxon>
        <taxon>Ditrysia</taxon>
        <taxon>Tineoidea</taxon>
        <taxon>Psychidae</taxon>
        <taxon>Oiketicinae</taxon>
        <taxon>Eumeta</taxon>
    </lineage>
</organism>
<comment type="caution">
    <text evidence="2">The sequence shown here is derived from an EMBL/GenBank/DDBJ whole genome shotgun (WGS) entry which is preliminary data.</text>
</comment>